<reference evidence="1 2" key="1">
    <citation type="submission" date="2019-10" db="EMBL/GenBank/DDBJ databases">
        <title>Genomic and transcriptomic insights into the perfect genentic adaptation of a filamentous nitrogen-fixing cyanobacterium to rice fields.</title>
        <authorList>
            <person name="Chen Z."/>
        </authorList>
    </citation>
    <scope>NUCLEOTIDE SEQUENCE [LARGE SCALE GENOMIC DNA]</scope>
    <source>
        <strain evidence="1">CCNUC1</strain>
    </source>
</reference>
<keyword evidence="2" id="KW-1185">Reference proteome</keyword>
<sequence length="44" mass="4763">MDATTSNTRGNASYLFTIEAEFRSGAGDSETGASQFLLFDEIIK</sequence>
<dbReference type="Proteomes" id="UP000326678">
    <property type="component" value="Chromosome Gxm1"/>
</dbReference>
<dbReference type="KEGG" id="nsh:GXM_06531"/>
<protein>
    <submittedName>
        <fullName evidence="1">Uncharacterized protein</fullName>
    </submittedName>
</protein>
<dbReference type="AlphaFoldDB" id="A0A5P8W8B8"/>
<name>A0A5P8W8B8_9NOSO</name>
<proteinExistence type="predicted"/>
<organism evidence="1 2">
    <name type="scientific">Nostoc sphaeroides CCNUC1</name>
    <dbReference type="NCBI Taxonomy" id="2653204"/>
    <lineage>
        <taxon>Bacteria</taxon>
        <taxon>Bacillati</taxon>
        <taxon>Cyanobacteriota</taxon>
        <taxon>Cyanophyceae</taxon>
        <taxon>Nostocales</taxon>
        <taxon>Nostocaceae</taxon>
        <taxon>Nostoc</taxon>
    </lineage>
</organism>
<evidence type="ECO:0000313" key="1">
    <source>
        <dbReference type="EMBL" id="QFS49037.1"/>
    </source>
</evidence>
<evidence type="ECO:0000313" key="2">
    <source>
        <dbReference type="Proteomes" id="UP000326678"/>
    </source>
</evidence>
<accession>A0A5P8W8B8</accession>
<gene>
    <name evidence="1" type="ORF">GXM_06531</name>
</gene>
<dbReference type="EMBL" id="CP045226">
    <property type="protein sequence ID" value="QFS49037.1"/>
    <property type="molecule type" value="Genomic_DNA"/>
</dbReference>